<dbReference type="Proteomes" id="UP000076420">
    <property type="component" value="Unassembled WGS sequence"/>
</dbReference>
<proteinExistence type="predicted"/>
<organism evidence="1 2">
    <name type="scientific">Biomphalaria glabrata</name>
    <name type="common">Bloodfluke planorb</name>
    <name type="synonym">Freshwater snail</name>
    <dbReference type="NCBI Taxonomy" id="6526"/>
    <lineage>
        <taxon>Eukaryota</taxon>
        <taxon>Metazoa</taxon>
        <taxon>Spiralia</taxon>
        <taxon>Lophotrochozoa</taxon>
        <taxon>Mollusca</taxon>
        <taxon>Gastropoda</taxon>
        <taxon>Heterobranchia</taxon>
        <taxon>Euthyneura</taxon>
        <taxon>Panpulmonata</taxon>
        <taxon>Hygrophila</taxon>
        <taxon>Lymnaeoidea</taxon>
        <taxon>Planorbidae</taxon>
        <taxon>Biomphalaria</taxon>
    </lineage>
</organism>
<dbReference type="AlphaFoldDB" id="A0A2C9K308"/>
<reference evidence="1" key="1">
    <citation type="submission" date="2020-05" db="UniProtKB">
        <authorList>
            <consortium name="EnsemblMetazoa"/>
        </authorList>
    </citation>
    <scope>IDENTIFICATION</scope>
    <source>
        <strain evidence="1">BB02</strain>
    </source>
</reference>
<evidence type="ECO:0000313" key="2">
    <source>
        <dbReference type="Proteomes" id="UP000076420"/>
    </source>
</evidence>
<evidence type="ECO:0000313" key="1">
    <source>
        <dbReference type="EnsemblMetazoa" id="BGLB012247-PB"/>
    </source>
</evidence>
<name>A0A2C9K308_BIOGL</name>
<gene>
    <name evidence="1" type="primary">106079259</name>
</gene>
<evidence type="ECO:0008006" key="3">
    <source>
        <dbReference type="Google" id="ProtNLM"/>
    </source>
</evidence>
<accession>A0A2C9K308</accession>
<protein>
    <recommendedName>
        <fullName evidence="3">Growth factor receptor domain-containing protein</fullName>
    </recommendedName>
</protein>
<sequence>MTSQVRYLGTCRSRSQRTPRHTSLYSCPSNPGRTLKVRKLVKEQPSISRYNENQFTVNELLAAFKNHLHRYCNPDESSCTETIVEKKPGDCYVFKKCASECQDFEYGEGCEKRCDNCQDSCDKFTGACKLCVPGFMNPKGGCLEPCGPYKYGAMCQGDCTLKCPGEDCVDRVEGTCSSRWNNEVSLNGRSSCFSLILLY</sequence>
<dbReference type="VEuPathDB" id="VectorBase:BGLAX_040584"/>
<dbReference type="EnsemblMetazoa" id="BGLB012247-RB">
    <property type="protein sequence ID" value="BGLB012247-PB"/>
    <property type="gene ID" value="BGLB012247"/>
</dbReference>
<dbReference type="VEuPathDB" id="VectorBase:BGLB012247"/>
<dbReference type="KEGG" id="bgt:106079259"/>